<dbReference type="Proteomes" id="UP000675047">
    <property type="component" value="Unassembled WGS sequence"/>
</dbReference>
<reference evidence="2 3" key="1">
    <citation type="submission" date="2021-03" db="EMBL/GenBank/DDBJ databases">
        <title>Flavobacterium Flabelliformis Sp. Nov. And Flavobacterium Geliluteum Sp. Nov., Two Novel Multidrug Resistant Psychrophilic Species Isolated From Antarctica.</title>
        <authorList>
            <person name="Kralova S."/>
            <person name="Busse H.J."/>
            <person name="Bezdicek M."/>
            <person name="Nykrynova M."/>
            <person name="Kroupova E."/>
            <person name="Krsek D."/>
            <person name="Sedlacek I."/>
        </authorList>
    </citation>
    <scope>NUCLEOTIDE SEQUENCE [LARGE SCALE GENOMIC DNA]</scope>
    <source>
        <strain evidence="2 3">P7388</strain>
    </source>
</reference>
<dbReference type="InterPro" id="IPR009739">
    <property type="entry name" value="LprI-like_N"/>
</dbReference>
<evidence type="ECO:0000313" key="2">
    <source>
        <dbReference type="EMBL" id="MBP4139891.1"/>
    </source>
</evidence>
<dbReference type="PANTHER" id="PTHR39176:SF1">
    <property type="entry name" value="PERIPLASMIC PROTEIN"/>
    <property type="match status" value="1"/>
</dbReference>
<name>A0A940XAT6_9FLAO</name>
<keyword evidence="3" id="KW-1185">Reference proteome</keyword>
<dbReference type="PANTHER" id="PTHR39176">
    <property type="entry name" value="PERIPLASMIC PROTEIN-RELATED"/>
    <property type="match status" value="1"/>
</dbReference>
<sequence length="184" mass="21590">MKYIQIIILLVFIHQFGFAQSPKEISENDLKKCHLEIEKEVVKLRKELNAEEYLSDFDKQITVDFKIDTLRIEKLLSKKIEIDYSTSGMVNASYEAEIEYDKLLNKYYQILAKKLDPADKEVLKQSQKNWIAFRDSERKFNSAISKDQYSGGGTMQRIIVASGYLEITRKRLFEIVDYLNKLSE</sequence>
<organism evidence="2 3">
    <name type="scientific">Flavobacterium geliluteum</name>
    <dbReference type="NCBI Taxonomy" id="2816120"/>
    <lineage>
        <taxon>Bacteria</taxon>
        <taxon>Pseudomonadati</taxon>
        <taxon>Bacteroidota</taxon>
        <taxon>Flavobacteriia</taxon>
        <taxon>Flavobacteriales</taxon>
        <taxon>Flavobacteriaceae</taxon>
        <taxon>Flavobacterium</taxon>
    </lineage>
</organism>
<dbReference type="AlphaFoldDB" id="A0A940XAT6"/>
<protein>
    <submittedName>
        <fullName evidence="2">DUF1311 domain-containing protein</fullName>
    </submittedName>
</protein>
<dbReference type="EMBL" id="JAGFBV010000039">
    <property type="protein sequence ID" value="MBP4139891.1"/>
    <property type="molecule type" value="Genomic_DNA"/>
</dbReference>
<dbReference type="Gene3D" id="1.20.1270.180">
    <property type="match status" value="1"/>
</dbReference>
<feature type="domain" description="Lysozyme inhibitor LprI-like N-terminal" evidence="1">
    <location>
        <begin position="85"/>
        <end position="172"/>
    </location>
</feature>
<proteinExistence type="predicted"/>
<dbReference type="Pfam" id="PF07007">
    <property type="entry name" value="LprI"/>
    <property type="match status" value="1"/>
</dbReference>
<evidence type="ECO:0000313" key="3">
    <source>
        <dbReference type="Proteomes" id="UP000675047"/>
    </source>
</evidence>
<accession>A0A940XAT6</accession>
<dbReference type="RefSeq" id="WP_210668048.1">
    <property type="nucleotide sequence ID" value="NZ_JAGFBV010000039.1"/>
</dbReference>
<comment type="caution">
    <text evidence="2">The sequence shown here is derived from an EMBL/GenBank/DDBJ whole genome shotgun (WGS) entry which is preliminary data.</text>
</comment>
<evidence type="ECO:0000259" key="1">
    <source>
        <dbReference type="Pfam" id="PF07007"/>
    </source>
</evidence>
<gene>
    <name evidence="2" type="ORF">J3495_17600</name>
</gene>